<evidence type="ECO:0000256" key="1">
    <source>
        <dbReference type="SAM" id="Coils"/>
    </source>
</evidence>
<feature type="compositionally biased region" description="Polar residues" evidence="2">
    <location>
        <begin position="113"/>
        <end position="130"/>
    </location>
</feature>
<feature type="region of interest" description="Disordered" evidence="2">
    <location>
        <begin position="1"/>
        <end position="130"/>
    </location>
</feature>
<feature type="compositionally biased region" description="Pro residues" evidence="2">
    <location>
        <begin position="274"/>
        <end position="288"/>
    </location>
</feature>
<name>A0AA88KQ11_NAELO</name>
<feature type="region of interest" description="Disordered" evidence="2">
    <location>
        <begin position="272"/>
        <end position="335"/>
    </location>
</feature>
<feature type="coiled-coil region" evidence="1">
    <location>
        <begin position="335"/>
        <end position="369"/>
    </location>
</feature>
<dbReference type="AlphaFoldDB" id="A0AA88KQ11"/>
<dbReference type="Proteomes" id="UP000816034">
    <property type="component" value="Unassembled WGS sequence"/>
</dbReference>
<sequence>MPKSTKKSSNDIETNDENSKRNLEESLTSGGATSNLFIQIDDEKNETAKDNTEASASITDASVSSTSNNAVAKSPTSSVVESRETASSSSSSSPNHGDHQQSSTTSSGLTTTPKKTQQPSSANSAPLTHQPFQTTPVVHQAIAGNPSHVMMKEAVTQSGSHQVLGTLVSSATHKQHSNSTNNLPLGTPTTTVFHHHAHHPSSATIIAQGGPPTAVQFYNPFHTPPPPHTGSTPIVNGANAPPPPPLYPPYAYPPYGFTPMYPSHSMNMEGIPYALPPHPIPQQQPPQPQQMDTSEDSSEEESEGGESGEASDDSSSNSAAEEEEGIVTYQKPSPYTELRKKHNKLLKEYERIQRELSAAMAELTELKKRKRVDFPFPTQPVMATSKKKKFNIVMLEQQQAMMRAASVSSDTSTSSTTQQTTESKTPSKNQIIQPIEGLAPSLPPKTNNVDPTREMYQQIENSLANLPGSDASVPFSSAVGSSSTSSSADENGGKPITLNKLAHIYYYDGGCDGHGTRQLKANGKRIFMDIAWDEIIKFRKADDCLHMCIFVNTSTVDKVKDSDLIATFKILRSDGDKVKISKIRENLRKLNLQNQFSHIGHIKFFIQLRGKDKLFDYTDKILLYSKTQHNVSNFEPPNQREYTELSKLFYQQDRFMIYKKD</sequence>
<dbReference type="RefSeq" id="XP_044553193.1">
    <property type="nucleotide sequence ID" value="XM_044690607.1"/>
</dbReference>
<feature type="compositionally biased region" description="Acidic residues" evidence="2">
    <location>
        <begin position="293"/>
        <end position="312"/>
    </location>
</feature>
<evidence type="ECO:0000313" key="3">
    <source>
        <dbReference type="EMBL" id="KAG2389201.1"/>
    </source>
</evidence>
<organism evidence="3 4">
    <name type="scientific">Naegleria lovaniensis</name>
    <name type="common">Amoeba</name>
    <dbReference type="NCBI Taxonomy" id="51637"/>
    <lineage>
        <taxon>Eukaryota</taxon>
        <taxon>Discoba</taxon>
        <taxon>Heterolobosea</taxon>
        <taxon>Tetramitia</taxon>
        <taxon>Eutetramitia</taxon>
        <taxon>Vahlkampfiidae</taxon>
        <taxon>Naegleria</taxon>
    </lineage>
</organism>
<feature type="compositionally biased region" description="Low complexity" evidence="2">
    <location>
        <begin position="406"/>
        <end position="427"/>
    </location>
</feature>
<evidence type="ECO:0000313" key="4">
    <source>
        <dbReference type="Proteomes" id="UP000816034"/>
    </source>
</evidence>
<evidence type="ECO:0000256" key="2">
    <source>
        <dbReference type="SAM" id="MobiDB-lite"/>
    </source>
</evidence>
<protein>
    <submittedName>
        <fullName evidence="3">Uncharacterized protein</fullName>
    </submittedName>
</protein>
<reference evidence="3 4" key="1">
    <citation type="journal article" date="2018" name="BMC Genomics">
        <title>The genome of Naegleria lovaniensis, the basis for a comparative approach to unravel pathogenicity factors of the human pathogenic amoeba N. fowleri.</title>
        <authorList>
            <person name="Liechti N."/>
            <person name="Schurch N."/>
            <person name="Bruggmann R."/>
            <person name="Wittwer M."/>
        </authorList>
    </citation>
    <scope>NUCLEOTIDE SEQUENCE [LARGE SCALE GENOMIC DNA]</scope>
    <source>
        <strain evidence="3 4">ATCC 30569</strain>
    </source>
</reference>
<dbReference type="EMBL" id="PYSW02000008">
    <property type="protein sequence ID" value="KAG2389201.1"/>
    <property type="molecule type" value="Genomic_DNA"/>
</dbReference>
<keyword evidence="4" id="KW-1185">Reference proteome</keyword>
<dbReference type="GeneID" id="68107054"/>
<feature type="region of interest" description="Disordered" evidence="2">
    <location>
        <begin position="404"/>
        <end position="450"/>
    </location>
</feature>
<gene>
    <name evidence="3" type="ORF">C9374_014601</name>
</gene>
<feature type="compositionally biased region" description="Polar residues" evidence="2">
    <location>
        <begin position="25"/>
        <end position="37"/>
    </location>
</feature>
<feature type="compositionally biased region" description="Basic and acidic residues" evidence="2">
    <location>
        <begin position="41"/>
        <end position="52"/>
    </location>
</feature>
<comment type="caution">
    <text evidence="3">The sequence shown here is derived from an EMBL/GenBank/DDBJ whole genome shotgun (WGS) entry which is preliminary data.</text>
</comment>
<accession>A0AA88KQ11</accession>
<feature type="compositionally biased region" description="Low complexity" evidence="2">
    <location>
        <begin position="102"/>
        <end position="112"/>
    </location>
</feature>
<feature type="compositionally biased region" description="Low complexity" evidence="2">
    <location>
        <begin position="61"/>
        <end position="93"/>
    </location>
</feature>
<proteinExistence type="predicted"/>
<keyword evidence="1" id="KW-0175">Coiled coil</keyword>